<dbReference type="Proteomes" id="UP001196413">
    <property type="component" value="Unassembled WGS sequence"/>
</dbReference>
<dbReference type="InterPro" id="IPR036236">
    <property type="entry name" value="Znf_C2H2_sf"/>
</dbReference>
<dbReference type="PANTHER" id="PTHR23234">
    <property type="entry name" value="ZNF44 PROTEIN"/>
    <property type="match status" value="1"/>
</dbReference>
<evidence type="ECO:0000256" key="3">
    <source>
        <dbReference type="PROSITE-ProRule" id="PRU00042"/>
    </source>
</evidence>
<accession>A0AAD5QWN1</accession>
<dbReference type="GO" id="GO:0008270">
    <property type="term" value="F:zinc ion binding"/>
    <property type="evidence" value="ECO:0007669"/>
    <property type="project" value="UniProtKB-KW"/>
</dbReference>
<proteinExistence type="predicted"/>
<keyword evidence="2" id="KW-0677">Repeat</keyword>
<dbReference type="SMART" id="SM00355">
    <property type="entry name" value="ZnF_C2H2"/>
    <property type="match status" value="4"/>
</dbReference>
<evidence type="ECO:0000256" key="1">
    <source>
        <dbReference type="ARBA" id="ARBA00022723"/>
    </source>
</evidence>
<evidence type="ECO:0000259" key="4">
    <source>
        <dbReference type="PROSITE" id="PS50157"/>
    </source>
</evidence>
<keyword evidence="3" id="KW-0862">Zinc</keyword>
<feature type="domain" description="C2H2-type" evidence="4">
    <location>
        <begin position="222"/>
        <end position="245"/>
    </location>
</feature>
<dbReference type="EMBL" id="JAHQIW010005195">
    <property type="protein sequence ID" value="KAJ1365215.1"/>
    <property type="molecule type" value="Genomic_DNA"/>
</dbReference>
<organism evidence="5 6">
    <name type="scientific">Parelaphostrongylus tenuis</name>
    <name type="common">Meningeal worm</name>
    <dbReference type="NCBI Taxonomy" id="148309"/>
    <lineage>
        <taxon>Eukaryota</taxon>
        <taxon>Metazoa</taxon>
        <taxon>Ecdysozoa</taxon>
        <taxon>Nematoda</taxon>
        <taxon>Chromadorea</taxon>
        <taxon>Rhabditida</taxon>
        <taxon>Rhabditina</taxon>
        <taxon>Rhabditomorpha</taxon>
        <taxon>Strongyloidea</taxon>
        <taxon>Metastrongylidae</taxon>
        <taxon>Parelaphostrongylus</taxon>
    </lineage>
</organism>
<protein>
    <recommendedName>
        <fullName evidence="4">C2H2-type domain-containing protein</fullName>
    </recommendedName>
</protein>
<keyword evidence="3" id="KW-0863">Zinc-finger</keyword>
<dbReference type="PROSITE" id="PS00028">
    <property type="entry name" value="ZINC_FINGER_C2H2_1"/>
    <property type="match status" value="3"/>
</dbReference>
<dbReference type="AlphaFoldDB" id="A0AAD5QWN1"/>
<name>A0AAD5QWN1_PARTN</name>
<dbReference type="InterPro" id="IPR013087">
    <property type="entry name" value="Znf_C2H2_type"/>
</dbReference>
<evidence type="ECO:0000313" key="6">
    <source>
        <dbReference type="Proteomes" id="UP001196413"/>
    </source>
</evidence>
<dbReference type="PANTHER" id="PTHR23234:SF10">
    <property type="entry name" value="RIKEN CDNA 6720489N17 GENE-RELATED"/>
    <property type="match status" value="1"/>
</dbReference>
<keyword evidence="1" id="KW-0479">Metal-binding</keyword>
<dbReference type="PROSITE" id="PS50157">
    <property type="entry name" value="ZINC_FINGER_C2H2_2"/>
    <property type="match status" value="2"/>
</dbReference>
<reference evidence="5" key="1">
    <citation type="submission" date="2021-06" db="EMBL/GenBank/DDBJ databases">
        <title>Parelaphostrongylus tenuis whole genome reference sequence.</title>
        <authorList>
            <person name="Garwood T.J."/>
            <person name="Larsen P.A."/>
            <person name="Fountain-Jones N.M."/>
            <person name="Garbe J.R."/>
            <person name="Macchietto M.G."/>
            <person name="Kania S.A."/>
            <person name="Gerhold R.W."/>
            <person name="Richards J.E."/>
            <person name="Wolf T.M."/>
        </authorList>
    </citation>
    <scope>NUCLEOTIDE SEQUENCE</scope>
    <source>
        <strain evidence="5">MNPRO001-30</strain>
        <tissue evidence="5">Meninges</tissue>
    </source>
</reference>
<keyword evidence="6" id="KW-1185">Reference proteome</keyword>
<dbReference type="InterPro" id="IPR050758">
    <property type="entry name" value="Znf_C2H2-type"/>
</dbReference>
<evidence type="ECO:0000256" key="2">
    <source>
        <dbReference type="ARBA" id="ARBA00022737"/>
    </source>
</evidence>
<sequence>MKLSLETQEKKCQTYEANGSLYGSNAIGQTLTVKEEIGENSPTLKEETGNTWVCYATDLLKASSSTDLSGNHVSSHNNVPSNEEKAILHESNSIESQYESRHMMTVKEDIREDSHALKEEIREDPLTSKETTGEFWNHLAAGLLNASSSADVFGSDVPPHDRLLSDEEKVLKILHATDVNLKKEHEKQSAELPEQCVKCGRHYASKFLLQRHLNCDHLDEGFTCGECGRNYRILRALNKHKQVIHRKHLFMCSYEGCDHPGYKCHAALTAHIRSVHTQVRPYACETCGKAFVSRHRLRVHSIKHTSERPFHCKCGLKFRHHSSLYKHRRLCLLN</sequence>
<evidence type="ECO:0000313" key="5">
    <source>
        <dbReference type="EMBL" id="KAJ1365215.1"/>
    </source>
</evidence>
<dbReference type="Gene3D" id="3.30.160.60">
    <property type="entry name" value="Classic Zinc Finger"/>
    <property type="match status" value="2"/>
</dbReference>
<dbReference type="Pfam" id="PF00096">
    <property type="entry name" value="zf-C2H2"/>
    <property type="match status" value="1"/>
</dbReference>
<gene>
    <name evidence="5" type="ORF">KIN20_025454</name>
</gene>
<dbReference type="FunFam" id="3.30.160.60:FF:000425">
    <property type="entry name" value="PLAG1 like zinc finger 1"/>
    <property type="match status" value="1"/>
</dbReference>
<dbReference type="SUPFAM" id="SSF57667">
    <property type="entry name" value="beta-beta-alpha zinc fingers"/>
    <property type="match status" value="2"/>
</dbReference>
<feature type="domain" description="C2H2-type" evidence="4">
    <location>
        <begin position="282"/>
        <end position="309"/>
    </location>
</feature>
<comment type="caution">
    <text evidence="5">The sequence shown here is derived from an EMBL/GenBank/DDBJ whole genome shotgun (WGS) entry which is preliminary data.</text>
</comment>